<protein>
    <submittedName>
        <fullName evidence="2">Uncharacterized protein</fullName>
    </submittedName>
</protein>
<name>A0A150G6Y0_GONPE</name>
<evidence type="ECO:0000313" key="3">
    <source>
        <dbReference type="Proteomes" id="UP000075714"/>
    </source>
</evidence>
<feature type="compositionally biased region" description="Gly residues" evidence="1">
    <location>
        <begin position="265"/>
        <end position="287"/>
    </location>
</feature>
<dbReference type="Gene3D" id="1.25.10.10">
    <property type="entry name" value="Leucine-rich Repeat Variant"/>
    <property type="match status" value="1"/>
</dbReference>
<dbReference type="EMBL" id="LSYV01000053">
    <property type="protein sequence ID" value="KXZ45626.1"/>
    <property type="molecule type" value="Genomic_DNA"/>
</dbReference>
<sequence length="316" mass="32458">MSINTAIKVLEDGIVLSPQAGTILRLEGGLKLVLKHLKAAPTLPAVAGPCAHILAAATATSSVTQQALAKEKGLGHLLLTTCGLHVRDPAIAGPLCEAMAHISRNPKGAAQLECDALLPVLQELLVTYLGNWPVFGWSLKLMKSLAKYEYVHFSVGPGAVSSVLAAAGVRTVARGGSGMLSSTGEGVRLLLGVARVLARMPEQKKLLKRVSRTLWLLCPHVLVPMPPLEPLVGLPPKDAPHLAVASAARPPSAWQLSRSLSGSGGMAVGNSGAGGDISGGSQSGQGLGQTAEPFHGYGTSLDCEMMVSAVGVTGYA</sequence>
<reference evidence="3" key="1">
    <citation type="journal article" date="2016" name="Nat. Commun.">
        <title>The Gonium pectorale genome demonstrates co-option of cell cycle regulation during the evolution of multicellularity.</title>
        <authorList>
            <person name="Hanschen E.R."/>
            <person name="Marriage T.N."/>
            <person name="Ferris P.J."/>
            <person name="Hamaji T."/>
            <person name="Toyoda A."/>
            <person name="Fujiyama A."/>
            <person name="Neme R."/>
            <person name="Noguchi H."/>
            <person name="Minakuchi Y."/>
            <person name="Suzuki M."/>
            <person name="Kawai-Toyooka H."/>
            <person name="Smith D.R."/>
            <person name="Sparks H."/>
            <person name="Anderson J."/>
            <person name="Bakaric R."/>
            <person name="Luria V."/>
            <person name="Karger A."/>
            <person name="Kirschner M.W."/>
            <person name="Durand P.M."/>
            <person name="Michod R.E."/>
            <person name="Nozaki H."/>
            <person name="Olson B.J."/>
        </authorList>
    </citation>
    <scope>NUCLEOTIDE SEQUENCE [LARGE SCALE GENOMIC DNA]</scope>
    <source>
        <strain evidence="3">NIES-2863</strain>
    </source>
</reference>
<dbReference type="AlphaFoldDB" id="A0A150G6Y0"/>
<feature type="region of interest" description="Disordered" evidence="1">
    <location>
        <begin position="265"/>
        <end position="291"/>
    </location>
</feature>
<dbReference type="OrthoDB" id="10545255at2759"/>
<dbReference type="InterPro" id="IPR011989">
    <property type="entry name" value="ARM-like"/>
</dbReference>
<dbReference type="Proteomes" id="UP000075714">
    <property type="component" value="Unassembled WGS sequence"/>
</dbReference>
<organism evidence="2 3">
    <name type="scientific">Gonium pectorale</name>
    <name type="common">Green alga</name>
    <dbReference type="NCBI Taxonomy" id="33097"/>
    <lineage>
        <taxon>Eukaryota</taxon>
        <taxon>Viridiplantae</taxon>
        <taxon>Chlorophyta</taxon>
        <taxon>core chlorophytes</taxon>
        <taxon>Chlorophyceae</taxon>
        <taxon>CS clade</taxon>
        <taxon>Chlamydomonadales</taxon>
        <taxon>Volvocaceae</taxon>
        <taxon>Gonium</taxon>
    </lineage>
</organism>
<accession>A0A150G6Y0</accession>
<comment type="caution">
    <text evidence="2">The sequence shown here is derived from an EMBL/GenBank/DDBJ whole genome shotgun (WGS) entry which is preliminary data.</text>
</comment>
<evidence type="ECO:0000313" key="2">
    <source>
        <dbReference type="EMBL" id="KXZ45626.1"/>
    </source>
</evidence>
<dbReference type="InterPro" id="IPR016024">
    <property type="entry name" value="ARM-type_fold"/>
</dbReference>
<proteinExistence type="predicted"/>
<gene>
    <name evidence="2" type="ORF">GPECTOR_52g28</name>
</gene>
<evidence type="ECO:0000256" key="1">
    <source>
        <dbReference type="SAM" id="MobiDB-lite"/>
    </source>
</evidence>
<keyword evidence="3" id="KW-1185">Reference proteome</keyword>
<dbReference type="SUPFAM" id="SSF48371">
    <property type="entry name" value="ARM repeat"/>
    <property type="match status" value="1"/>
</dbReference>